<dbReference type="OrthoDB" id="9784719at2"/>
<dbReference type="PANTHER" id="PTHR44591">
    <property type="entry name" value="STRESS RESPONSE REGULATOR PROTEIN 1"/>
    <property type="match status" value="1"/>
</dbReference>
<keyword evidence="2" id="KW-0805">Transcription regulation</keyword>
<protein>
    <submittedName>
        <fullName evidence="6">Response regulator</fullName>
    </submittedName>
</protein>
<keyword evidence="3" id="KW-0804">Transcription</keyword>
<dbReference type="GO" id="GO:0000160">
    <property type="term" value="P:phosphorelay signal transduction system"/>
    <property type="evidence" value="ECO:0007669"/>
    <property type="project" value="InterPro"/>
</dbReference>
<proteinExistence type="predicted"/>
<reference evidence="6 7" key="1">
    <citation type="submission" date="2019-06" db="EMBL/GenBank/DDBJ databases">
        <title>Genome of Methylobacterium sp. 17Sr1-39.</title>
        <authorList>
            <person name="Seo T."/>
        </authorList>
    </citation>
    <scope>NUCLEOTIDE SEQUENCE [LARGE SCALE GENOMIC DNA]</scope>
    <source>
        <strain evidence="6 7">17Sr1-39</strain>
    </source>
</reference>
<dbReference type="Proteomes" id="UP000305267">
    <property type="component" value="Unassembled WGS sequence"/>
</dbReference>
<dbReference type="Gene3D" id="3.40.50.2300">
    <property type="match status" value="1"/>
</dbReference>
<dbReference type="Pfam" id="PF00072">
    <property type="entry name" value="Response_reg"/>
    <property type="match status" value="1"/>
</dbReference>
<dbReference type="InterPro" id="IPR011006">
    <property type="entry name" value="CheY-like_superfamily"/>
</dbReference>
<dbReference type="EMBL" id="VDDA01000021">
    <property type="protein sequence ID" value="TNC08816.1"/>
    <property type="molecule type" value="Genomic_DNA"/>
</dbReference>
<gene>
    <name evidence="6" type="ORF">FF100_28375</name>
</gene>
<dbReference type="SUPFAM" id="SSF52172">
    <property type="entry name" value="CheY-like"/>
    <property type="match status" value="1"/>
</dbReference>
<evidence type="ECO:0000313" key="6">
    <source>
        <dbReference type="EMBL" id="TNC08816.1"/>
    </source>
</evidence>
<keyword evidence="7" id="KW-1185">Reference proteome</keyword>
<dbReference type="PANTHER" id="PTHR44591:SF3">
    <property type="entry name" value="RESPONSE REGULATORY DOMAIN-CONTAINING PROTEIN"/>
    <property type="match status" value="1"/>
</dbReference>
<accession>A0A5C4L8T5</accession>
<dbReference type="InterPro" id="IPR001789">
    <property type="entry name" value="Sig_transdc_resp-reg_receiver"/>
</dbReference>
<keyword evidence="1 4" id="KW-0597">Phosphoprotein</keyword>
<dbReference type="InterPro" id="IPR050595">
    <property type="entry name" value="Bact_response_regulator"/>
</dbReference>
<dbReference type="AlphaFoldDB" id="A0A5C4L8T5"/>
<sequence length="123" mass="13381">MVDDDPLIRMNAAEMLADAGFQTLEASHVEEALGVLGQHHPAIVVLFTDVQMPGAQDGFALARHTAKHWPHISIVVASGRARPGPDDMPKGARFVGKPFSAEVVFHHLKEVVPDEHKPEPLRA</sequence>
<name>A0A5C4L8T5_9HYPH</name>
<feature type="modified residue" description="4-aspartylphosphate" evidence="4">
    <location>
        <position position="49"/>
    </location>
</feature>
<dbReference type="SMART" id="SM00448">
    <property type="entry name" value="REC"/>
    <property type="match status" value="1"/>
</dbReference>
<evidence type="ECO:0000259" key="5">
    <source>
        <dbReference type="PROSITE" id="PS50110"/>
    </source>
</evidence>
<dbReference type="PROSITE" id="PS50110">
    <property type="entry name" value="RESPONSE_REGULATORY"/>
    <property type="match status" value="1"/>
</dbReference>
<evidence type="ECO:0000256" key="4">
    <source>
        <dbReference type="PROSITE-ProRule" id="PRU00169"/>
    </source>
</evidence>
<organism evidence="6 7">
    <name type="scientific">Methylobacterium terricola</name>
    <dbReference type="NCBI Taxonomy" id="2583531"/>
    <lineage>
        <taxon>Bacteria</taxon>
        <taxon>Pseudomonadati</taxon>
        <taxon>Pseudomonadota</taxon>
        <taxon>Alphaproteobacteria</taxon>
        <taxon>Hyphomicrobiales</taxon>
        <taxon>Methylobacteriaceae</taxon>
        <taxon>Methylobacterium</taxon>
    </lineage>
</organism>
<evidence type="ECO:0000256" key="3">
    <source>
        <dbReference type="ARBA" id="ARBA00023163"/>
    </source>
</evidence>
<evidence type="ECO:0000256" key="2">
    <source>
        <dbReference type="ARBA" id="ARBA00023015"/>
    </source>
</evidence>
<evidence type="ECO:0000313" key="7">
    <source>
        <dbReference type="Proteomes" id="UP000305267"/>
    </source>
</evidence>
<evidence type="ECO:0000256" key="1">
    <source>
        <dbReference type="ARBA" id="ARBA00022553"/>
    </source>
</evidence>
<comment type="caution">
    <text evidence="6">The sequence shown here is derived from an EMBL/GenBank/DDBJ whole genome shotgun (WGS) entry which is preliminary data.</text>
</comment>
<feature type="domain" description="Response regulatory" evidence="5">
    <location>
        <begin position="1"/>
        <end position="112"/>
    </location>
</feature>